<evidence type="ECO:0000256" key="4">
    <source>
        <dbReference type="ARBA" id="ARBA00022801"/>
    </source>
</evidence>
<dbReference type="AlphaFoldDB" id="A0A0G1D5C1"/>
<evidence type="ECO:0000313" key="8">
    <source>
        <dbReference type="Proteomes" id="UP000034837"/>
    </source>
</evidence>
<dbReference type="InterPro" id="IPR011650">
    <property type="entry name" value="Peptidase_M20_dimer"/>
</dbReference>
<comment type="caution">
    <text evidence="7">The sequence shown here is derived from an EMBL/GenBank/DDBJ whole genome shotgun (WGS) entry which is preliminary data.</text>
</comment>
<sequence length="372" mass="41287">MDEIALLKKLISLDSQCTKSNRAIAFFIASLFPKKNCLITKLKKGDLDLYNVTVKFTGKNSSHPLIFSGHTDTVPLTNHWTTNPFKGNVKKGNIFGLGASDMKAGLASIISAALSIKETPNQDIYFLFDADEEDACTGGQAFLKTIKIKNRAAQIIIAEPTDGCLIIGQKGAMDMRVSFTGQALHSSKTSGSKNKKFNAIYKAAAAINALQKLELKWEKKSNQLFGAPTQAVCQINGGVASNVIPDSCQISINRRFLPKENPKKILEQLQKIIHKIDPLAKVTARFIGESNLLDTRSLIFQKAQDTGWKILRKKKVIVAPYWTQAGNFKRWGDCLIWGPGKIKMAHRANEYCPLKQVRQMTLCYKNLIKQLT</sequence>
<gene>
    <name evidence="7" type="ORF">UV20_C0002G0012</name>
</gene>
<reference evidence="7 8" key="1">
    <citation type="journal article" date="2015" name="Nature">
        <title>rRNA introns, odd ribosomes, and small enigmatic genomes across a large radiation of phyla.</title>
        <authorList>
            <person name="Brown C.T."/>
            <person name="Hug L.A."/>
            <person name="Thomas B.C."/>
            <person name="Sharon I."/>
            <person name="Castelle C.J."/>
            <person name="Singh A."/>
            <person name="Wilkins M.J."/>
            <person name="Williams K.H."/>
            <person name="Banfield J.F."/>
        </authorList>
    </citation>
    <scope>NUCLEOTIDE SEQUENCE [LARGE SCALE GENOMIC DNA]</scope>
</reference>
<dbReference type="Proteomes" id="UP000034837">
    <property type="component" value="Unassembled WGS sequence"/>
</dbReference>
<accession>A0A0G1D5C1</accession>
<keyword evidence="4" id="KW-0378">Hydrolase</keyword>
<proteinExistence type="inferred from homology"/>
<feature type="domain" description="Peptidase M20 dimerisation" evidence="6">
    <location>
        <begin position="167"/>
        <end position="276"/>
    </location>
</feature>
<dbReference type="GO" id="GO:0046872">
    <property type="term" value="F:metal ion binding"/>
    <property type="evidence" value="ECO:0007669"/>
    <property type="project" value="UniProtKB-KW"/>
</dbReference>
<keyword evidence="5" id="KW-0862">Zinc</keyword>
<evidence type="ECO:0000313" key="7">
    <source>
        <dbReference type="EMBL" id="KKS57223.1"/>
    </source>
</evidence>
<dbReference type="GO" id="GO:0016787">
    <property type="term" value="F:hydrolase activity"/>
    <property type="evidence" value="ECO:0007669"/>
    <property type="project" value="UniProtKB-KW"/>
</dbReference>
<name>A0A0G1D5C1_9BACT</name>
<evidence type="ECO:0000256" key="5">
    <source>
        <dbReference type="ARBA" id="ARBA00022833"/>
    </source>
</evidence>
<dbReference type="InterPro" id="IPR002933">
    <property type="entry name" value="Peptidase_M20"/>
</dbReference>
<dbReference type="InterPro" id="IPR050072">
    <property type="entry name" value="Peptidase_M20A"/>
</dbReference>
<evidence type="ECO:0000256" key="2">
    <source>
        <dbReference type="ARBA" id="ARBA00006247"/>
    </source>
</evidence>
<dbReference type="PANTHER" id="PTHR43808:SF8">
    <property type="entry name" value="PEPTIDASE M20 DIMERISATION DOMAIN-CONTAINING PROTEIN"/>
    <property type="match status" value="1"/>
</dbReference>
<dbReference type="Pfam" id="PF01546">
    <property type="entry name" value="Peptidase_M20"/>
    <property type="match status" value="1"/>
</dbReference>
<evidence type="ECO:0000256" key="1">
    <source>
        <dbReference type="ARBA" id="ARBA00001947"/>
    </source>
</evidence>
<comment type="similarity">
    <text evidence="2">Belongs to the peptidase M20A family.</text>
</comment>
<dbReference type="Gene3D" id="3.40.630.10">
    <property type="entry name" value="Zn peptidases"/>
    <property type="match status" value="1"/>
</dbReference>
<keyword evidence="3" id="KW-0479">Metal-binding</keyword>
<protein>
    <submittedName>
        <fullName evidence="7">Putative succinyl-diaminopimelate desuccinylase</fullName>
    </submittedName>
</protein>
<dbReference type="EMBL" id="LCDO01000002">
    <property type="protein sequence ID" value="KKS57223.1"/>
    <property type="molecule type" value="Genomic_DNA"/>
</dbReference>
<dbReference type="Pfam" id="PF07687">
    <property type="entry name" value="M20_dimer"/>
    <property type="match status" value="1"/>
</dbReference>
<dbReference type="PANTHER" id="PTHR43808">
    <property type="entry name" value="ACETYLORNITHINE DEACETYLASE"/>
    <property type="match status" value="1"/>
</dbReference>
<dbReference type="SUPFAM" id="SSF53187">
    <property type="entry name" value="Zn-dependent exopeptidases"/>
    <property type="match status" value="1"/>
</dbReference>
<evidence type="ECO:0000259" key="6">
    <source>
        <dbReference type="Pfam" id="PF07687"/>
    </source>
</evidence>
<comment type="cofactor">
    <cofactor evidence="1">
        <name>Zn(2+)</name>
        <dbReference type="ChEBI" id="CHEBI:29105"/>
    </cofactor>
</comment>
<dbReference type="Gene3D" id="3.30.70.360">
    <property type="match status" value="1"/>
</dbReference>
<dbReference type="SUPFAM" id="SSF55031">
    <property type="entry name" value="Bacterial exopeptidase dimerisation domain"/>
    <property type="match status" value="1"/>
</dbReference>
<dbReference type="InterPro" id="IPR036264">
    <property type="entry name" value="Bact_exopeptidase_dim_dom"/>
</dbReference>
<evidence type="ECO:0000256" key="3">
    <source>
        <dbReference type="ARBA" id="ARBA00022723"/>
    </source>
</evidence>
<organism evidence="7 8">
    <name type="scientific">Candidatus Magasanikbacteria bacterium GW2011_GWA2_42_32</name>
    <dbReference type="NCBI Taxonomy" id="1619039"/>
    <lineage>
        <taxon>Bacteria</taxon>
        <taxon>Candidatus Magasanikiibacteriota</taxon>
    </lineage>
</organism>